<dbReference type="Pfam" id="PF00013">
    <property type="entry name" value="KH_1"/>
    <property type="match status" value="1"/>
</dbReference>
<comment type="similarity">
    <text evidence="9">Belongs to the DEAD box helicase family.</text>
</comment>
<dbReference type="Pfam" id="PF00270">
    <property type="entry name" value="DEAD"/>
    <property type="match status" value="1"/>
</dbReference>
<feature type="domain" description="Helicase C-terminal" evidence="12">
    <location>
        <begin position="492"/>
        <end position="653"/>
    </location>
</feature>
<evidence type="ECO:0000256" key="1">
    <source>
        <dbReference type="ARBA" id="ARBA00012552"/>
    </source>
</evidence>
<evidence type="ECO:0000256" key="3">
    <source>
        <dbReference type="ARBA" id="ARBA00022801"/>
    </source>
</evidence>
<feature type="compositionally biased region" description="Basic and acidic residues" evidence="10">
    <location>
        <begin position="678"/>
        <end position="694"/>
    </location>
</feature>
<dbReference type="GO" id="GO:0016787">
    <property type="term" value="F:hydrolase activity"/>
    <property type="evidence" value="ECO:0007669"/>
    <property type="project" value="UniProtKB-KW"/>
</dbReference>
<feature type="region of interest" description="Disordered" evidence="10">
    <location>
        <begin position="660"/>
        <end position="694"/>
    </location>
</feature>
<dbReference type="PANTHER" id="PTHR47958">
    <property type="entry name" value="ATP-DEPENDENT RNA HELICASE DBP3"/>
    <property type="match status" value="1"/>
</dbReference>
<dbReference type="PROSITE" id="PS51192">
    <property type="entry name" value="HELICASE_ATP_BIND_1"/>
    <property type="match status" value="1"/>
</dbReference>
<evidence type="ECO:0000256" key="5">
    <source>
        <dbReference type="ARBA" id="ARBA00022840"/>
    </source>
</evidence>
<evidence type="ECO:0000256" key="7">
    <source>
        <dbReference type="ARBA" id="ARBA00047984"/>
    </source>
</evidence>
<protein>
    <recommendedName>
        <fullName evidence="1">RNA helicase</fullName>
        <ecNumber evidence="1">3.6.4.13</ecNumber>
    </recommendedName>
</protein>
<dbReference type="GO" id="GO:0005524">
    <property type="term" value="F:ATP binding"/>
    <property type="evidence" value="ECO:0007669"/>
    <property type="project" value="UniProtKB-KW"/>
</dbReference>
<dbReference type="OrthoDB" id="196131at2759"/>
<feature type="domain" description="Helicase ATP-binding" evidence="11">
    <location>
        <begin position="305"/>
        <end position="480"/>
    </location>
</feature>
<proteinExistence type="inferred from homology"/>
<dbReference type="SUPFAM" id="SSF52540">
    <property type="entry name" value="P-loop containing nucleoside triphosphate hydrolases"/>
    <property type="match status" value="1"/>
</dbReference>
<dbReference type="Pfam" id="PF00271">
    <property type="entry name" value="Helicase_C"/>
    <property type="match status" value="1"/>
</dbReference>
<dbReference type="PROSITE" id="PS50084">
    <property type="entry name" value="KH_TYPE_1"/>
    <property type="match status" value="1"/>
</dbReference>
<gene>
    <name evidence="14" type="primary">ddx43</name>
</gene>
<evidence type="ECO:0000256" key="6">
    <source>
        <dbReference type="ARBA" id="ARBA00022884"/>
    </source>
</evidence>
<keyword evidence="2 9" id="KW-0547">Nucleotide-binding</keyword>
<dbReference type="PROSITE" id="PS00039">
    <property type="entry name" value="DEAD_ATP_HELICASE"/>
    <property type="match status" value="1"/>
</dbReference>
<feature type="compositionally biased region" description="Basic and acidic residues" evidence="10">
    <location>
        <begin position="33"/>
        <end position="44"/>
    </location>
</feature>
<dbReference type="SMART" id="SM00487">
    <property type="entry name" value="DEXDc"/>
    <property type="match status" value="1"/>
</dbReference>
<evidence type="ECO:0000256" key="4">
    <source>
        <dbReference type="ARBA" id="ARBA00022806"/>
    </source>
</evidence>
<dbReference type="GO" id="GO:0003724">
    <property type="term" value="F:RNA helicase activity"/>
    <property type="evidence" value="ECO:0007669"/>
    <property type="project" value="UniProtKB-EC"/>
</dbReference>
<dbReference type="KEGG" id="char:105911636"/>
<evidence type="ECO:0000256" key="10">
    <source>
        <dbReference type="SAM" id="MobiDB-lite"/>
    </source>
</evidence>
<keyword evidence="4 9" id="KW-0347">Helicase</keyword>
<keyword evidence="3 9" id="KW-0378">Hydrolase</keyword>
<organism evidence="13 14">
    <name type="scientific">Clupea harengus</name>
    <name type="common">Atlantic herring</name>
    <dbReference type="NCBI Taxonomy" id="7950"/>
    <lineage>
        <taxon>Eukaryota</taxon>
        <taxon>Metazoa</taxon>
        <taxon>Chordata</taxon>
        <taxon>Craniata</taxon>
        <taxon>Vertebrata</taxon>
        <taxon>Euteleostomi</taxon>
        <taxon>Actinopterygii</taxon>
        <taxon>Neopterygii</taxon>
        <taxon>Teleostei</taxon>
        <taxon>Clupei</taxon>
        <taxon>Clupeiformes</taxon>
        <taxon>Clupeoidei</taxon>
        <taxon>Clupeidae</taxon>
        <taxon>Clupea</taxon>
    </lineage>
</organism>
<dbReference type="InterPro" id="IPR004087">
    <property type="entry name" value="KH_dom"/>
</dbReference>
<keyword evidence="13" id="KW-1185">Reference proteome</keyword>
<dbReference type="EC" id="3.6.4.13" evidence="1"/>
<evidence type="ECO:0000259" key="11">
    <source>
        <dbReference type="PROSITE" id="PS51192"/>
    </source>
</evidence>
<dbReference type="AlphaFoldDB" id="A0A6P3WDY7"/>
<comment type="catalytic activity">
    <reaction evidence="7">
        <text>ATP + H2O = ADP + phosphate + H(+)</text>
        <dbReference type="Rhea" id="RHEA:13065"/>
        <dbReference type="ChEBI" id="CHEBI:15377"/>
        <dbReference type="ChEBI" id="CHEBI:15378"/>
        <dbReference type="ChEBI" id="CHEBI:30616"/>
        <dbReference type="ChEBI" id="CHEBI:43474"/>
        <dbReference type="ChEBI" id="CHEBI:456216"/>
        <dbReference type="EC" id="3.6.4.13"/>
    </reaction>
</comment>
<feature type="compositionally biased region" description="Polar residues" evidence="10">
    <location>
        <begin position="183"/>
        <end position="195"/>
    </location>
</feature>
<dbReference type="CDD" id="cd18787">
    <property type="entry name" value="SF2_C_DEAD"/>
    <property type="match status" value="1"/>
</dbReference>
<dbReference type="Proteomes" id="UP000515152">
    <property type="component" value="Chromosome 13"/>
</dbReference>
<evidence type="ECO:0000259" key="12">
    <source>
        <dbReference type="PROSITE" id="PS51194"/>
    </source>
</evidence>
<evidence type="ECO:0000313" key="13">
    <source>
        <dbReference type="Proteomes" id="UP000515152"/>
    </source>
</evidence>
<dbReference type="InterPro" id="IPR011545">
    <property type="entry name" value="DEAD/DEAH_box_helicase_dom"/>
</dbReference>
<dbReference type="FunFam" id="3.40.50.300:FF:000079">
    <property type="entry name" value="probable ATP-dependent RNA helicase DDX17"/>
    <property type="match status" value="1"/>
</dbReference>
<feature type="region of interest" description="Disordered" evidence="10">
    <location>
        <begin position="1"/>
        <end position="97"/>
    </location>
</feature>
<dbReference type="SUPFAM" id="SSF54791">
    <property type="entry name" value="Eukaryotic type KH-domain (KH-domain type I)"/>
    <property type="match status" value="1"/>
</dbReference>
<dbReference type="GO" id="GO:0003723">
    <property type="term" value="F:RNA binding"/>
    <property type="evidence" value="ECO:0007669"/>
    <property type="project" value="UniProtKB-UniRule"/>
</dbReference>
<dbReference type="RefSeq" id="XP_012695919.1">
    <property type="nucleotide sequence ID" value="XM_012840465.3"/>
</dbReference>
<keyword evidence="5 9" id="KW-0067">ATP-binding</keyword>
<name>A0A6P3WDY7_CLUHA</name>
<dbReference type="Gene3D" id="3.40.50.300">
    <property type="entry name" value="P-loop containing nucleotide triphosphate hydrolases"/>
    <property type="match status" value="2"/>
</dbReference>
<dbReference type="InterPro" id="IPR000629">
    <property type="entry name" value="RNA-helicase_DEAD-box_CS"/>
</dbReference>
<keyword evidence="6 8" id="KW-0694">RNA-binding</keyword>
<feature type="compositionally biased region" description="Basic and acidic residues" evidence="10">
    <location>
        <begin position="62"/>
        <end position="83"/>
    </location>
</feature>
<dbReference type="CTD" id="55510"/>
<feature type="region of interest" description="Disordered" evidence="10">
    <location>
        <begin position="160"/>
        <end position="196"/>
    </location>
</feature>
<dbReference type="InterPro" id="IPR036612">
    <property type="entry name" value="KH_dom_type_1_sf"/>
</dbReference>
<evidence type="ECO:0000256" key="9">
    <source>
        <dbReference type="RuleBase" id="RU000492"/>
    </source>
</evidence>
<evidence type="ECO:0000313" key="14">
    <source>
        <dbReference type="RefSeq" id="XP_012695919.1"/>
    </source>
</evidence>
<dbReference type="Gene3D" id="3.30.1370.10">
    <property type="entry name" value="K Homology domain, type 1"/>
    <property type="match status" value="1"/>
</dbReference>
<feature type="compositionally biased region" description="Polar residues" evidence="10">
    <location>
        <begin position="20"/>
        <end position="32"/>
    </location>
</feature>
<dbReference type="InterPro" id="IPR027417">
    <property type="entry name" value="P-loop_NTPase"/>
</dbReference>
<dbReference type="SMART" id="SM00322">
    <property type="entry name" value="KH"/>
    <property type="match status" value="1"/>
</dbReference>
<dbReference type="PROSITE" id="PS51194">
    <property type="entry name" value="HELICASE_CTER"/>
    <property type="match status" value="1"/>
</dbReference>
<dbReference type="SMART" id="SM00490">
    <property type="entry name" value="HELICc"/>
    <property type="match status" value="1"/>
</dbReference>
<feature type="compositionally biased region" description="Acidic residues" evidence="10">
    <location>
        <begin position="1"/>
        <end position="10"/>
    </location>
</feature>
<dbReference type="GeneID" id="105911636"/>
<evidence type="ECO:0000256" key="2">
    <source>
        <dbReference type="ARBA" id="ARBA00022741"/>
    </source>
</evidence>
<dbReference type="CDD" id="cd22430">
    <property type="entry name" value="KH-I_DDX43_DDX53"/>
    <property type="match status" value="1"/>
</dbReference>
<dbReference type="InterPro" id="IPR001650">
    <property type="entry name" value="Helicase_C-like"/>
</dbReference>
<dbReference type="InterPro" id="IPR014001">
    <property type="entry name" value="Helicase_ATP-bd"/>
</dbReference>
<accession>A0A6P3WDY7</accession>
<dbReference type="CDD" id="cd17958">
    <property type="entry name" value="DEADc_DDX43_DDX53"/>
    <property type="match status" value="1"/>
</dbReference>
<reference evidence="14" key="1">
    <citation type="submission" date="2025-08" db="UniProtKB">
        <authorList>
            <consortium name="RefSeq"/>
        </authorList>
    </citation>
    <scope>IDENTIFICATION</scope>
</reference>
<dbReference type="InterPro" id="IPR004088">
    <property type="entry name" value="KH_dom_type_1"/>
</dbReference>
<sequence length="694" mass="77791">MSDWEDDYDADGGVKVKSAPTVQQSEWRPQSSKGKENVCFEVKRGQPAALGRSDQDGPPWRNWRDKADTCGRDFRNGDRDAGRKGRGQTVGTGSGSPLSFAVDNSMIGRVIGRGGSKIRELEESSGARIKVNRGEFEGEVVIFGYSDVQQKAKEMIDDLVSDSGPRFSDGPRAPAPAGRKGSCWSSAELQSSAPQSEEHRERIDWLAFRENKDKYAALKWQDLPPLKKDFYIEDPTVSARTAEEVDAWRKENNNIFVDDIKEEEKRPIPNPVRTFEEAFLHYPGIMENIVRVGFSKPTPIQSQGWPIVLKGLDLIGIAQTGTGKTLAYLLPGFIHMDEQPLRRDRLEGPGMLVLTPTRELALQIETECNKYSYKGFKSICIYGGGDRRAQISMVRSGVDIVIATPGRLNDLQMNDLINLRSVTYLVLDEADRMLDMGFEPQIMKIILDIRPDRQTLMTSATWPPGVRRLSKSYLKDPMMVYVGTLDLAAVNTVTQTVLFVQEEEKKAYVFDFISNMEPEDKALIFVGRKAYVDDLSSDLSLRGIAVQSLHGDREQCDREEALQDFRDGNVRILVATDLASRGLDVSDITHVFNFDFPRNIEEYVHRVGRTGRAGRSGVSVTLVTRDDWSKAAELINILERAGQEVPEELVLMAERFEKRQRERAMMPSGDGRGGGRGGDGRRGRGGGRRDKEWI</sequence>
<dbReference type="FunFam" id="3.40.50.300:FF:000008">
    <property type="entry name" value="ATP-dependent RNA helicase RhlB"/>
    <property type="match status" value="1"/>
</dbReference>
<evidence type="ECO:0000256" key="8">
    <source>
        <dbReference type="PROSITE-ProRule" id="PRU00117"/>
    </source>
</evidence>